<evidence type="ECO:0000313" key="4">
    <source>
        <dbReference type="Proteomes" id="UP000272010"/>
    </source>
</evidence>
<name>A0A2D2C285_9RHOB</name>
<reference evidence="1 3" key="1">
    <citation type="submission" date="2017-10" db="EMBL/GenBank/DDBJ databases">
        <title>Complete genome sequence of Paracoccus yeei TT13 isolated from human skin.</title>
        <authorList>
            <person name="Lee K."/>
            <person name="Lim J.Y."/>
            <person name="Hwang I."/>
        </authorList>
    </citation>
    <scope>NUCLEOTIDE SEQUENCE [LARGE SCALE GENOMIC DNA]</scope>
    <source>
        <strain evidence="1 3">TT13</strain>
    </source>
</reference>
<dbReference type="GeneID" id="78898472"/>
<dbReference type="EMBL" id="CP024422">
    <property type="protein sequence ID" value="ATQ56529.1"/>
    <property type="molecule type" value="Genomic_DNA"/>
</dbReference>
<evidence type="ECO:0000313" key="1">
    <source>
        <dbReference type="EMBL" id="ATQ56529.1"/>
    </source>
</evidence>
<organism evidence="1 3">
    <name type="scientific">Paracoccus yeei</name>
    <dbReference type="NCBI Taxonomy" id="147645"/>
    <lineage>
        <taxon>Bacteria</taxon>
        <taxon>Pseudomonadati</taxon>
        <taxon>Pseudomonadota</taxon>
        <taxon>Alphaproteobacteria</taxon>
        <taxon>Rhodobacterales</taxon>
        <taxon>Paracoccaceae</taxon>
        <taxon>Paracoccus</taxon>
    </lineage>
</organism>
<dbReference type="RefSeq" id="WP_099649323.1">
    <property type="nucleotide sequence ID" value="NZ_CAJGAB010000009.1"/>
</dbReference>
<evidence type="ECO:0000313" key="2">
    <source>
        <dbReference type="EMBL" id="AYF00932.1"/>
    </source>
</evidence>
<proteinExistence type="predicted"/>
<dbReference type="Proteomes" id="UP000229314">
    <property type="component" value="Chromosome"/>
</dbReference>
<evidence type="ECO:0000313" key="3">
    <source>
        <dbReference type="Proteomes" id="UP000229314"/>
    </source>
</evidence>
<dbReference type="EMBL" id="CP031078">
    <property type="protein sequence ID" value="AYF00932.1"/>
    <property type="molecule type" value="Genomic_DNA"/>
</dbReference>
<reference evidence="2" key="2">
    <citation type="journal article" date="2018" name="Front. Microbiol.">
        <title>Genome Structure of the Opportunistic Pathogen Paracoccus yeei (Alphaproteobacteria) and Identification of Putative Virulence Factors.</title>
        <authorList>
            <person name="Lasek R."/>
            <person name="Szuplewska M."/>
            <person name="Mitura M."/>
            <person name="Decewicz P."/>
            <person name="Chmielowska C."/>
            <person name="Pawlot A."/>
            <person name="Sentkowska D."/>
            <person name="Czarnecki J."/>
            <person name="Bartosik D."/>
        </authorList>
    </citation>
    <scope>NUCLEOTIDE SEQUENCE</scope>
    <source>
        <strain evidence="2">CCUG 32053</strain>
    </source>
</reference>
<accession>A0A2D2C285</accession>
<dbReference type="AlphaFoldDB" id="A0A2D2C285"/>
<gene>
    <name evidence="2" type="ORF">PY32053_01294</name>
    <name evidence="1" type="ORF">PYTT13_12500</name>
</gene>
<protein>
    <submittedName>
        <fullName evidence="1">Uncharacterized protein</fullName>
    </submittedName>
</protein>
<reference evidence="4" key="3">
    <citation type="submission" date="2018-07" db="EMBL/GenBank/DDBJ databases">
        <title>Genome Structure of the Opportunistic Pathogen Paracoccus yeei (Alphaproteobacteria) and Identification of Putative Virulence Factors.</title>
        <authorList>
            <person name="Lasek R."/>
            <person name="Szuplewska M."/>
            <person name="Mitura M."/>
            <person name="Decewicz P."/>
            <person name="Chmielowska C."/>
            <person name="Pawlot A."/>
            <person name="Sentkowska D."/>
            <person name="Czarnecki J."/>
            <person name="Bartosik D."/>
        </authorList>
    </citation>
    <scope>NUCLEOTIDE SEQUENCE [LARGE SCALE GENOMIC DNA]</scope>
    <source>
        <strain evidence="4">CCUG 32053</strain>
    </source>
</reference>
<sequence>MARLRKLTEDQTKTRQISVYDEDWAPIKRAAKQAGLTISQFLISSVKNARQPANPVHLIWMAEVMQDVTRELARVADGLAKSEDGEQIASSVILVAIERRLAAVMKQASR</sequence>
<dbReference type="Proteomes" id="UP000272010">
    <property type="component" value="Chromosome"/>
</dbReference>